<gene>
    <name evidence="1" type="ORF">Acaty_c0123</name>
</gene>
<dbReference type="HOGENOM" id="CLU_2204638_0_0_6"/>
<sequence>MTPFARAQRLVADAVRSTFAEPVLLHRETGDPQPLRGIFSAAHEAVDVSSGQPVSMVQPLLEVWKDDCTPPPVEGDAVTVRGQRYLIVDVRPDGCGFLRLLLHLDGASP</sequence>
<proteinExistence type="predicted"/>
<dbReference type="InterPro" id="IPR053734">
    <property type="entry name" value="Phage_Head-Tail_Connect_sf"/>
</dbReference>
<dbReference type="Gene3D" id="2.40.10.180">
    <property type="entry name" value="Phage tail proteins"/>
    <property type="match status" value="1"/>
</dbReference>
<dbReference type="InterPro" id="IPR008018">
    <property type="entry name" value="Phage_tail_attach_FII"/>
</dbReference>
<evidence type="ECO:0000313" key="2">
    <source>
        <dbReference type="Proteomes" id="UP000005522"/>
    </source>
</evidence>
<name>A0A059ZQN8_ACICK</name>
<dbReference type="EMBL" id="CP005986">
    <property type="protein sequence ID" value="AIA54015.1"/>
    <property type="molecule type" value="Genomic_DNA"/>
</dbReference>
<dbReference type="Pfam" id="PF05354">
    <property type="entry name" value="Phage_attach"/>
    <property type="match status" value="1"/>
</dbReference>
<dbReference type="Proteomes" id="UP000005522">
    <property type="component" value="Chromosome"/>
</dbReference>
<protein>
    <submittedName>
        <fullName evidence="1">Uncharacterized protein</fullName>
    </submittedName>
</protein>
<dbReference type="GO" id="GO:0019068">
    <property type="term" value="P:virion assembly"/>
    <property type="evidence" value="ECO:0007669"/>
    <property type="project" value="InterPro"/>
</dbReference>
<evidence type="ECO:0000313" key="1">
    <source>
        <dbReference type="EMBL" id="AIA54015.1"/>
    </source>
</evidence>
<accession>A0A059ZQN8</accession>
<reference evidence="1 2" key="1">
    <citation type="journal article" date="2009" name="J. Bacteriol.">
        <title>Draft genome sequence of the extremely acidophilic bacterium Acidithiobacillus caldus ATCC 51756 reveals metabolic versatility in the genus Acidithiobacillus.</title>
        <authorList>
            <person name="Valdes J."/>
            <person name="Quatrini R."/>
            <person name="Hallberg K."/>
            <person name="Dopson M."/>
            <person name="Valenzuela P.D."/>
            <person name="Holmes D.S."/>
        </authorList>
    </citation>
    <scope>NUCLEOTIDE SEQUENCE [LARGE SCALE GENOMIC DNA]</scope>
    <source>
        <strain evidence="2">ATCC 51756 / DSM 8584 / KU</strain>
    </source>
</reference>
<dbReference type="KEGG" id="acz:Acaty_c0123"/>
<dbReference type="AlphaFoldDB" id="A0A059ZQN8"/>
<organism evidence="1 2">
    <name type="scientific">Acidithiobacillus caldus (strain ATCC 51756 / DSM 8584 / KU)</name>
    <dbReference type="NCBI Taxonomy" id="637389"/>
    <lineage>
        <taxon>Bacteria</taxon>
        <taxon>Pseudomonadati</taxon>
        <taxon>Pseudomonadota</taxon>
        <taxon>Acidithiobacillia</taxon>
        <taxon>Acidithiobacillales</taxon>
        <taxon>Acidithiobacillaceae</taxon>
        <taxon>Acidithiobacillus</taxon>
    </lineage>
</organism>